<dbReference type="InterPro" id="IPR012341">
    <property type="entry name" value="6hp_glycosidase-like_sf"/>
</dbReference>
<reference key="2">
    <citation type="submission" date="2011-05" db="EMBL/GenBank/DDBJ databases">
        <title>The Genome Sequence of Magnaporthe oryzae 70-15.</title>
        <authorList>
            <consortium name="The Broad Institute Genome Sequencing Platform"/>
            <person name="Ma L.-J."/>
            <person name="Dead R."/>
            <person name="Young S.K."/>
            <person name="Zeng Q."/>
            <person name="Gargeya S."/>
            <person name="Fitzgerald M."/>
            <person name="Haas B."/>
            <person name="Abouelleil A."/>
            <person name="Alvarado L."/>
            <person name="Arachchi H.M."/>
            <person name="Berlin A."/>
            <person name="Brown A."/>
            <person name="Chapman S.B."/>
            <person name="Chen Z."/>
            <person name="Dunbar C."/>
            <person name="Freedman E."/>
            <person name="Gearin G."/>
            <person name="Gellesch M."/>
            <person name="Goldberg J."/>
            <person name="Griggs A."/>
            <person name="Gujja S."/>
            <person name="Heiman D."/>
            <person name="Howarth C."/>
            <person name="Larson L."/>
            <person name="Lui A."/>
            <person name="MacDonald P.J.P."/>
            <person name="Mehta T."/>
            <person name="Montmayeur A."/>
            <person name="Murphy C."/>
            <person name="Neiman D."/>
            <person name="Pearson M."/>
            <person name="Priest M."/>
            <person name="Roberts A."/>
            <person name="Saif S."/>
            <person name="Shea T."/>
            <person name="Shenoy N."/>
            <person name="Sisk P."/>
            <person name="Stolte C."/>
            <person name="Sykes S."/>
            <person name="Yandava C."/>
            <person name="Wortman J."/>
            <person name="Nusbaum C."/>
            <person name="Birren B."/>
        </authorList>
    </citation>
    <scope>NUCLEOTIDE SEQUENCE</scope>
    <source>
        <strain>70-15</strain>
    </source>
</reference>
<reference evidence="1 2" key="1">
    <citation type="journal article" date="2005" name="Nature">
        <title>The genome sequence of the rice blast fungus Magnaporthe grisea.</title>
        <authorList>
            <person name="Dean R.A."/>
            <person name="Talbot N.J."/>
            <person name="Ebbole D.J."/>
            <person name="Farman M.L."/>
            <person name="Mitchell T.K."/>
            <person name="Orbach M.J."/>
            <person name="Thon M."/>
            <person name="Kulkarni R."/>
            <person name="Xu J.R."/>
            <person name="Pan H."/>
            <person name="Read N.D."/>
            <person name="Lee Y.H."/>
            <person name="Carbone I."/>
            <person name="Brown D."/>
            <person name="Oh Y.Y."/>
            <person name="Donofrio N."/>
            <person name="Jeong J.S."/>
            <person name="Soanes D.M."/>
            <person name="Djonovic S."/>
            <person name="Kolomiets E."/>
            <person name="Rehmeyer C."/>
            <person name="Li W."/>
            <person name="Harding M."/>
            <person name="Kim S."/>
            <person name="Lebrun M.H."/>
            <person name="Bohnert H."/>
            <person name="Coughlan S."/>
            <person name="Butler J."/>
            <person name="Calvo S."/>
            <person name="Ma L.J."/>
            <person name="Nicol R."/>
            <person name="Purcell S."/>
            <person name="Nusbaum C."/>
            <person name="Galagan J.E."/>
            <person name="Birren B.W."/>
        </authorList>
    </citation>
    <scope>NUCLEOTIDE SEQUENCE [LARGE SCALE GENOMIC DNA]</scope>
    <source>
        <strain evidence="2">70-15 / ATCC MYA-4617 / FGSC 8958</strain>
    </source>
</reference>
<dbReference type="GO" id="GO:0005975">
    <property type="term" value="P:carbohydrate metabolic process"/>
    <property type="evidence" value="ECO:0007669"/>
    <property type="project" value="InterPro"/>
</dbReference>
<dbReference type="OrthoDB" id="7771656at2759"/>
<dbReference type="Gene3D" id="1.50.10.10">
    <property type="match status" value="1"/>
</dbReference>
<dbReference type="InterPro" id="IPR008928">
    <property type="entry name" value="6-hairpin_glycosidase_sf"/>
</dbReference>
<accession>G4NE48</accession>
<evidence type="ECO:0000313" key="2">
    <source>
        <dbReference type="Proteomes" id="UP000009058"/>
    </source>
</evidence>
<dbReference type="GO" id="GO:0003824">
    <property type="term" value="F:catalytic activity"/>
    <property type="evidence" value="ECO:0007669"/>
    <property type="project" value="UniProtKB-ARBA"/>
</dbReference>
<dbReference type="RefSeq" id="XP_003718961.1">
    <property type="nucleotide sequence ID" value="XM_003718913.1"/>
</dbReference>
<dbReference type="PANTHER" id="PTHR31047">
    <property type="entry name" value="MEIOTICALLY UP-REGULATED GENE 157 PROTEIN"/>
    <property type="match status" value="1"/>
</dbReference>
<dbReference type="EMBL" id="CM001235">
    <property type="protein sequence ID" value="EHA49377.1"/>
    <property type="molecule type" value="Genomic_DNA"/>
</dbReference>
<sequence>MALNHCAIPPVTAYDVAAMRRLGFWNATGISRKTKDDEVEAWLQDEVAGQLRMVLDSTSGTGVVHESVNSWDEGLWTRSWFGWASGLLGELILRIEGGLIIHVTNSQGAP</sequence>
<dbReference type="AlphaFoldDB" id="G4NE48"/>
<dbReference type="PANTHER" id="PTHR31047:SF2">
    <property type="entry name" value="DUF1237 DOMAIN-CONTAINING PROTEIN"/>
    <property type="match status" value="1"/>
</dbReference>
<proteinExistence type="predicted"/>
<dbReference type="InParanoid" id="G4NE48"/>
<dbReference type="InterPro" id="IPR008313">
    <property type="entry name" value="GH125"/>
</dbReference>
<gene>
    <name evidence="1" type="ORF">MGG_17521</name>
</gene>
<keyword evidence="2" id="KW-1185">Reference proteome</keyword>
<dbReference type="KEGG" id="mgr:MGG_17521"/>
<name>G4NE48_PYRO7</name>
<evidence type="ECO:0000313" key="1">
    <source>
        <dbReference type="EMBL" id="EHA49377.1"/>
    </source>
</evidence>
<dbReference type="SUPFAM" id="SSF48208">
    <property type="entry name" value="Six-hairpin glycosidases"/>
    <property type="match status" value="1"/>
</dbReference>
<protein>
    <submittedName>
        <fullName evidence="1">Uncharacterized protein</fullName>
    </submittedName>
</protein>
<organism evidence="1 2">
    <name type="scientific">Pyricularia oryzae (strain 70-15 / ATCC MYA-4617 / FGSC 8958)</name>
    <name type="common">Rice blast fungus</name>
    <name type="synonym">Magnaporthe oryzae</name>
    <dbReference type="NCBI Taxonomy" id="242507"/>
    <lineage>
        <taxon>Eukaryota</taxon>
        <taxon>Fungi</taxon>
        <taxon>Dikarya</taxon>
        <taxon>Ascomycota</taxon>
        <taxon>Pezizomycotina</taxon>
        <taxon>Sordariomycetes</taxon>
        <taxon>Sordariomycetidae</taxon>
        <taxon>Magnaporthales</taxon>
        <taxon>Pyriculariaceae</taxon>
        <taxon>Pyricularia</taxon>
    </lineage>
</organism>
<dbReference type="SMR" id="G4NE48"/>
<dbReference type="Pfam" id="PF06824">
    <property type="entry name" value="Glyco_hydro_125"/>
    <property type="match status" value="1"/>
</dbReference>
<dbReference type="VEuPathDB" id="FungiDB:MGG_17521"/>
<dbReference type="GeneID" id="12985085"/>
<dbReference type="Proteomes" id="UP000009058">
    <property type="component" value="Chromosome 5"/>
</dbReference>
<dbReference type="HOGENOM" id="CLU_2171569_0_0_1"/>